<evidence type="ECO:0000256" key="2">
    <source>
        <dbReference type="ARBA" id="ARBA00012544"/>
    </source>
</evidence>
<dbReference type="InterPro" id="IPR050271">
    <property type="entry name" value="UDP-glycosyltransferase"/>
</dbReference>
<feature type="transmembrane region" description="Helical" evidence="7">
    <location>
        <begin position="62"/>
        <end position="83"/>
    </location>
</feature>
<dbReference type="PANTHER" id="PTHR48043:SF18">
    <property type="entry name" value="GLUCURONOSYLTRANSFERASE"/>
    <property type="match status" value="1"/>
</dbReference>
<keyword evidence="7" id="KW-1133">Transmembrane helix</keyword>
<feature type="non-terminal residue" evidence="8">
    <location>
        <position position="648"/>
    </location>
</feature>
<dbReference type="EMBL" id="JYDP01000002">
    <property type="protein sequence ID" value="KRZ18659.1"/>
    <property type="molecule type" value="Genomic_DNA"/>
</dbReference>
<evidence type="ECO:0000256" key="3">
    <source>
        <dbReference type="ARBA" id="ARBA00022676"/>
    </source>
</evidence>
<evidence type="ECO:0000256" key="4">
    <source>
        <dbReference type="ARBA" id="ARBA00022679"/>
    </source>
</evidence>
<feature type="transmembrane region" description="Helical" evidence="7">
    <location>
        <begin position="568"/>
        <end position="588"/>
    </location>
</feature>
<dbReference type="InterPro" id="IPR002213">
    <property type="entry name" value="UDP_glucos_trans"/>
</dbReference>
<sequence>LDFSDQQNVLQLVNFICLTSYSCAFFSGSAQEKQRKTELCQCASQTNQQAEMFARNHAFKAYIVWILLNVFLIYFVQSLKIVIFTPDSPNAGREALNKLAQELAFRNHDVFTFRTLLLPEQPYLVVQRPHKVTEFKLQIDLPSEWIVHLRAFGNASIWTTEYGDQKYLHSLWKAQVEACSTTLNSDFLDRLRHITPDVCVIPSDDPCALGIVHALKLPFIYYDSDGLQDETILSVRPQLFLQGLPPSSYSTLPRRMSLFQTILNLFLFSSAHIRDTYIPLLHCFFASEKFKLLEWPILKLFKNNSQLSVEFAQLWSLKQIRAQALAVFVNTDWLLEDAHGLFPPKIIPVGGFHMDLPRPLFRPYNESVDKASDGVIVVSFGNRVNSSAMPLSVARIFLQTFQKLPKCRIFWRIDSTTIDGILPEQVPSNVNLTQYLPQVDFLGARKMRMLISHGGAQSIMEAVHAGVPVLGIPLMIPTYQTLRKLEARGMALILDKSNLTAQNLLTAVLALLHNKKYTLAAKQISKMFKDRPISPIDSTIHWVEFVGRYKRGSFFTYEKDILFSMNSLTYAMFFSVVLAGFSLAYYYWMFGRKHCTTLAAEDCNSKASSTDSEIDSSDGKHISDEKIPARRETRSTSKKVNSLSDVAK</sequence>
<feature type="region of interest" description="Disordered" evidence="6">
    <location>
        <begin position="607"/>
        <end position="648"/>
    </location>
</feature>
<dbReference type="CDD" id="cd03784">
    <property type="entry name" value="GT1_Gtf-like"/>
    <property type="match status" value="1"/>
</dbReference>
<accession>A0A0V1I6Z3</accession>
<keyword evidence="7" id="KW-0472">Membrane</keyword>
<comment type="catalytic activity">
    <reaction evidence="5">
        <text>glucuronate acceptor + UDP-alpha-D-glucuronate = acceptor beta-D-glucuronoside + UDP + H(+)</text>
        <dbReference type="Rhea" id="RHEA:21032"/>
        <dbReference type="ChEBI" id="CHEBI:15378"/>
        <dbReference type="ChEBI" id="CHEBI:58052"/>
        <dbReference type="ChEBI" id="CHEBI:58223"/>
        <dbReference type="ChEBI" id="CHEBI:132367"/>
        <dbReference type="ChEBI" id="CHEBI:132368"/>
        <dbReference type="EC" id="2.4.1.17"/>
    </reaction>
</comment>
<dbReference type="Gene3D" id="3.40.50.2000">
    <property type="entry name" value="Glycogen Phosphorylase B"/>
    <property type="match status" value="1"/>
</dbReference>
<evidence type="ECO:0000256" key="5">
    <source>
        <dbReference type="ARBA" id="ARBA00047475"/>
    </source>
</evidence>
<comment type="similarity">
    <text evidence="1">Belongs to the UDP-glycosyltransferase family.</text>
</comment>
<dbReference type="OrthoDB" id="5835829at2759"/>
<dbReference type="PANTHER" id="PTHR48043">
    <property type="entry name" value="EG:EG0003.4 PROTEIN-RELATED"/>
    <property type="match status" value="1"/>
</dbReference>
<gene>
    <name evidence="8" type="primary">Ugt2b1</name>
    <name evidence="8" type="ORF">T11_9737</name>
</gene>
<dbReference type="GO" id="GO:0015020">
    <property type="term" value="F:glucuronosyltransferase activity"/>
    <property type="evidence" value="ECO:0007669"/>
    <property type="project" value="UniProtKB-EC"/>
</dbReference>
<feature type="compositionally biased region" description="Basic and acidic residues" evidence="6">
    <location>
        <begin position="617"/>
        <end position="635"/>
    </location>
</feature>
<evidence type="ECO:0000256" key="1">
    <source>
        <dbReference type="ARBA" id="ARBA00009995"/>
    </source>
</evidence>
<keyword evidence="3" id="KW-0328">Glycosyltransferase</keyword>
<evidence type="ECO:0000256" key="6">
    <source>
        <dbReference type="SAM" id="MobiDB-lite"/>
    </source>
</evidence>
<name>A0A0V1I6Z3_9BILA</name>
<dbReference type="STRING" id="268475.A0A0V1I6Z3"/>
<evidence type="ECO:0000256" key="7">
    <source>
        <dbReference type="SAM" id="Phobius"/>
    </source>
</evidence>
<evidence type="ECO:0000313" key="9">
    <source>
        <dbReference type="Proteomes" id="UP000055024"/>
    </source>
</evidence>
<evidence type="ECO:0000313" key="8">
    <source>
        <dbReference type="EMBL" id="KRZ18659.1"/>
    </source>
</evidence>
<feature type="non-terminal residue" evidence="8">
    <location>
        <position position="1"/>
    </location>
</feature>
<keyword evidence="7" id="KW-0812">Transmembrane</keyword>
<keyword evidence="4 8" id="KW-0808">Transferase</keyword>
<feature type="transmembrane region" description="Helical" evidence="7">
    <location>
        <begin position="12"/>
        <end position="30"/>
    </location>
</feature>
<dbReference type="Proteomes" id="UP000055024">
    <property type="component" value="Unassembled WGS sequence"/>
</dbReference>
<organism evidence="8 9">
    <name type="scientific">Trichinella zimbabwensis</name>
    <dbReference type="NCBI Taxonomy" id="268475"/>
    <lineage>
        <taxon>Eukaryota</taxon>
        <taxon>Metazoa</taxon>
        <taxon>Ecdysozoa</taxon>
        <taxon>Nematoda</taxon>
        <taxon>Enoplea</taxon>
        <taxon>Dorylaimia</taxon>
        <taxon>Trichinellida</taxon>
        <taxon>Trichinellidae</taxon>
        <taxon>Trichinella</taxon>
    </lineage>
</organism>
<dbReference type="AlphaFoldDB" id="A0A0V1I6Z3"/>
<reference evidence="8 9" key="1">
    <citation type="submission" date="2015-01" db="EMBL/GenBank/DDBJ databases">
        <title>Evolution of Trichinella species and genotypes.</title>
        <authorList>
            <person name="Korhonen P.K."/>
            <person name="Edoardo P."/>
            <person name="Giuseppe L.R."/>
            <person name="Gasser R.B."/>
        </authorList>
    </citation>
    <scope>NUCLEOTIDE SEQUENCE [LARGE SCALE GENOMIC DNA]</scope>
    <source>
        <strain evidence="8">ISS1029</strain>
    </source>
</reference>
<proteinExistence type="inferred from homology"/>
<dbReference type="Pfam" id="PF00201">
    <property type="entry name" value="UDPGT"/>
    <property type="match status" value="1"/>
</dbReference>
<dbReference type="FunFam" id="3.40.50.2000:FF:000021">
    <property type="entry name" value="UDP-glucuronosyltransferase"/>
    <property type="match status" value="1"/>
</dbReference>
<dbReference type="EC" id="2.4.1.17" evidence="2"/>
<protein>
    <recommendedName>
        <fullName evidence="2">glucuronosyltransferase</fullName>
        <ecNumber evidence="2">2.4.1.17</ecNumber>
    </recommendedName>
</protein>
<feature type="compositionally biased region" description="Polar residues" evidence="6">
    <location>
        <begin position="638"/>
        <end position="648"/>
    </location>
</feature>
<keyword evidence="9" id="KW-1185">Reference proteome</keyword>
<comment type="caution">
    <text evidence="8">The sequence shown here is derived from an EMBL/GenBank/DDBJ whole genome shotgun (WGS) entry which is preliminary data.</text>
</comment>
<dbReference type="SUPFAM" id="SSF53756">
    <property type="entry name" value="UDP-Glycosyltransferase/glycogen phosphorylase"/>
    <property type="match status" value="1"/>
</dbReference>